<dbReference type="Pfam" id="PF00486">
    <property type="entry name" value="Trans_reg_C"/>
    <property type="match status" value="1"/>
</dbReference>
<dbReference type="Gene3D" id="1.25.40.10">
    <property type="entry name" value="Tetratricopeptide repeat domain"/>
    <property type="match status" value="2"/>
</dbReference>
<dbReference type="Gene3D" id="1.10.10.10">
    <property type="entry name" value="Winged helix-like DNA-binding domain superfamily/Winged helix DNA-binding domain"/>
    <property type="match status" value="1"/>
</dbReference>
<dbReference type="GO" id="GO:0006355">
    <property type="term" value="P:regulation of DNA-templated transcription"/>
    <property type="evidence" value="ECO:0007669"/>
    <property type="project" value="InterPro"/>
</dbReference>
<evidence type="ECO:0000256" key="4">
    <source>
        <dbReference type="SAM" id="MobiDB-lite"/>
    </source>
</evidence>
<evidence type="ECO:0000259" key="5">
    <source>
        <dbReference type="PROSITE" id="PS51755"/>
    </source>
</evidence>
<dbReference type="SUPFAM" id="SSF52540">
    <property type="entry name" value="P-loop containing nucleoside triphosphate hydrolases"/>
    <property type="match status" value="1"/>
</dbReference>
<dbReference type="Pfam" id="PF25872">
    <property type="entry name" value="HTH_77"/>
    <property type="match status" value="1"/>
</dbReference>
<dbReference type="SMART" id="SM01043">
    <property type="entry name" value="BTAD"/>
    <property type="match status" value="1"/>
</dbReference>
<dbReference type="PROSITE" id="PS51755">
    <property type="entry name" value="OMPR_PHOB"/>
    <property type="match status" value="1"/>
</dbReference>
<dbReference type="Pfam" id="PF03704">
    <property type="entry name" value="BTAD"/>
    <property type="match status" value="1"/>
</dbReference>
<evidence type="ECO:0000256" key="2">
    <source>
        <dbReference type="ARBA" id="ARBA00023125"/>
    </source>
</evidence>
<dbReference type="InterPro" id="IPR058852">
    <property type="entry name" value="HTH_77"/>
</dbReference>
<dbReference type="PANTHER" id="PTHR47691">
    <property type="entry name" value="REGULATOR-RELATED"/>
    <property type="match status" value="1"/>
</dbReference>
<dbReference type="CDD" id="cd15831">
    <property type="entry name" value="BTAD"/>
    <property type="match status" value="1"/>
</dbReference>
<feature type="domain" description="OmpR/PhoB-type" evidence="5">
    <location>
        <begin position="1"/>
        <end position="90"/>
    </location>
</feature>
<dbReference type="SUPFAM" id="SSF46894">
    <property type="entry name" value="C-terminal effector domain of the bipartite response regulators"/>
    <property type="match status" value="1"/>
</dbReference>
<dbReference type="SMART" id="SM00862">
    <property type="entry name" value="Trans_reg_C"/>
    <property type="match status" value="1"/>
</dbReference>
<keyword evidence="2 3" id="KW-0238">DNA-binding</keyword>
<dbReference type="InterPro" id="IPR027417">
    <property type="entry name" value="P-loop_NTPase"/>
</dbReference>
<accession>A0AAC9HS98</accession>
<gene>
    <name evidence="6" type="ORF">TL08_18785</name>
</gene>
<comment type="similarity">
    <text evidence="1">Belongs to the AfsR/DnrI/RedD regulatory family.</text>
</comment>
<dbReference type="Proteomes" id="UP000095210">
    <property type="component" value="Chromosome"/>
</dbReference>
<sequence length="1079" mass="116426">MLIALLGPLEVRTADGTRIEIRGARLRGLLAALALEPGQLVPTTTLVDWIWGEHPPAEATNALQRLVSRLRKALPNESIDGRPNGYLLRAAPEDVDAARFEQLLDQAGEGPRVQRVRLLREALGRWRGDAMQDIGLRDSARLDAAVTRLEERRLAALQERFELEIRLGHGPRLIAELTDAVATHPLREGLAAALMRALGAAGRGPEALLVYERTRTALADALGVDPSPELSALHLTLLRGGSMRQDEHRGGNIRAELTSFVGRDTDLTGIAALIAGHRLVTLAGPGGAGKTRLATETARHLRDDLPDGVWLVELAAIGADGDPAQATLDALGLRDPLRGDAPNSEPTDRVIAAIRDRETLLVLDNCEHLIDAAAAFAHRALGECGRLRILATSRQPLGITGEALWQVAPLVVPGQDATAGEIAASSAVRLLRDRAAAVRTDLPEDAATVSTMGRVCRALDGMPLAIELAAARLRTMSLTQLADRLDDRFRLLTGGSRTAPPQHRTLRAVVDWSWELLTEDEGRVLRRLAVFSGGASLAAAEQVCAGVDIQPTQVFELLTALIEKSLVATADDGAPRYRMLSLIQEYAAERLAAAGETEATRQAHLAYFTRLAEQADPNLRRAEQLEWLPILVGEHDNLGAAMRGALAAGEADRAMRLASVAGFYWWLSGHKAEGMELITAAIDLPGEVPDETRALVYALMVMFVDSGPGDEHQAEEWIRRAHRFSSHSPTGNHLLALVRPMERMLHGLDVALPEWESLLDNADPWVAALARLQLGKTYIMLGHAGEEADRHLAMALDDFRSIGERWGISFAHSELADRMGMRGEFTRACRHYEQAIEAVGELGAIEDISRMRARQAQLHWLLGDATASAAALAEAQRTAERVTWPDALALLAVAMATLAGWRGDTEQARRHLDAMRTFLGGAADRAINRVSLHDLSGYLTEDLDESRAHRRAAYHAATEAGHAPLVAQALVGLADLALRGGEPAQAARLLAAASRVRGLPDRANPEENRIARTARSLLGAAGFAAASREGAAAEVDQLTPSHARELTGVRSVSAPCQPDVSDIVDRDGDSNGLPREEPR</sequence>
<evidence type="ECO:0000313" key="7">
    <source>
        <dbReference type="Proteomes" id="UP000095210"/>
    </source>
</evidence>
<dbReference type="PANTHER" id="PTHR47691:SF3">
    <property type="entry name" value="HTH-TYPE TRANSCRIPTIONAL REGULATOR RV0890C-RELATED"/>
    <property type="match status" value="1"/>
</dbReference>
<dbReference type="InterPro" id="IPR005158">
    <property type="entry name" value="BTAD"/>
</dbReference>
<dbReference type="EMBL" id="CP014859">
    <property type="protein sequence ID" value="AOS64548.1"/>
    <property type="molecule type" value="Genomic_DNA"/>
</dbReference>
<dbReference type="SUPFAM" id="SSF48452">
    <property type="entry name" value="TPR-like"/>
    <property type="match status" value="2"/>
</dbReference>
<dbReference type="InterPro" id="IPR001867">
    <property type="entry name" value="OmpR/PhoB-type_DNA-bd"/>
</dbReference>
<dbReference type="RefSeq" id="WP_069850786.1">
    <property type="nucleotide sequence ID" value="NZ_CP014859.1"/>
</dbReference>
<dbReference type="PRINTS" id="PR00364">
    <property type="entry name" value="DISEASERSIST"/>
</dbReference>
<dbReference type="InterPro" id="IPR016032">
    <property type="entry name" value="Sig_transdc_resp-reg_C-effctor"/>
</dbReference>
<dbReference type="InterPro" id="IPR011990">
    <property type="entry name" value="TPR-like_helical_dom_sf"/>
</dbReference>
<dbReference type="GO" id="GO:0000160">
    <property type="term" value="P:phosphorelay signal transduction system"/>
    <property type="evidence" value="ECO:0007669"/>
    <property type="project" value="InterPro"/>
</dbReference>
<name>A0AAC9HS98_9PSEU</name>
<feature type="compositionally biased region" description="Basic and acidic residues" evidence="4">
    <location>
        <begin position="1063"/>
        <end position="1079"/>
    </location>
</feature>
<proteinExistence type="inferred from homology"/>
<evidence type="ECO:0000256" key="1">
    <source>
        <dbReference type="ARBA" id="ARBA00005820"/>
    </source>
</evidence>
<evidence type="ECO:0000256" key="3">
    <source>
        <dbReference type="PROSITE-ProRule" id="PRU01091"/>
    </source>
</evidence>
<feature type="region of interest" description="Disordered" evidence="4">
    <location>
        <begin position="1044"/>
        <end position="1079"/>
    </location>
</feature>
<keyword evidence="7" id="KW-1185">Reference proteome</keyword>
<organism evidence="6 7">
    <name type="scientific">Actinoalloteichus hymeniacidonis</name>
    <dbReference type="NCBI Taxonomy" id="340345"/>
    <lineage>
        <taxon>Bacteria</taxon>
        <taxon>Bacillati</taxon>
        <taxon>Actinomycetota</taxon>
        <taxon>Actinomycetes</taxon>
        <taxon>Pseudonocardiales</taxon>
        <taxon>Pseudonocardiaceae</taxon>
        <taxon>Actinoalloteichus</taxon>
    </lineage>
</organism>
<protein>
    <submittedName>
        <fullName evidence="6">ATPase</fullName>
    </submittedName>
</protein>
<dbReference type="InterPro" id="IPR036388">
    <property type="entry name" value="WH-like_DNA-bd_sf"/>
</dbReference>
<evidence type="ECO:0000313" key="6">
    <source>
        <dbReference type="EMBL" id="AOS64548.1"/>
    </source>
</evidence>
<reference evidence="7" key="1">
    <citation type="submission" date="2016-03" db="EMBL/GenBank/DDBJ databases">
        <title>Complete genome sequence of the type strain Actinoalloteichus hymeniacidonis DSM 45092.</title>
        <authorList>
            <person name="Schaffert L."/>
            <person name="Albersmeier A."/>
            <person name="Winkler A."/>
            <person name="Kalinowski J."/>
            <person name="Zotchev S."/>
            <person name="Ruckert C."/>
        </authorList>
    </citation>
    <scope>NUCLEOTIDE SEQUENCE [LARGE SCALE GENOMIC DNA]</scope>
    <source>
        <strain evidence="7">HPA177(T) (DSM 45092(T))</strain>
    </source>
</reference>
<feature type="DNA-binding region" description="OmpR/PhoB-type" evidence="3">
    <location>
        <begin position="1"/>
        <end position="90"/>
    </location>
</feature>
<dbReference type="AlphaFoldDB" id="A0AAC9HS98"/>
<dbReference type="Gene3D" id="3.40.50.300">
    <property type="entry name" value="P-loop containing nucleotide triphosphate hydrolases"/>
    <property type="match status" value="1"/>
</dbReference>
<dbReference type="GO" id="GO:0003677">
    <property type="term" value="F:DNA binding"/>
    <property type="evidence" value="ECO:0007669"/>
    <property type="project" value="UniProtKB-UniRule"/>
</dbReference>
<dbReference type="KEGG" id="ahm:TL08_18785"/>